<reference evidence="1" key="1">
    <citation type="submission" date="2020-09" db="EMBL/GenBank/DDBJ databases">
        <authorList>
            <person name="Kim M.K."/>
        </authorList>
    </citation>
    <scope>NUCLEOTIDE SEQUENCE</scope>
    <source>
        <strain evidence="1">BT664</strain>
    </source>
</reference>
<evidence type="ECO:0000313" key="1">
    <source>
        <dbReference type="EMBL" id="MBD2768445.1"/>
    </source>
</evidence>
<keyword evidence="2" id="KW-1185">Reference proteome</keyword>
<sequence length="85" mass="9310">MSTTRYYRATCGSLYRVRQVPATRQLGAHTMQARHSPSAVEFSPEYPTTTAEVARLVSVGSFFEVPCPSQEIPGGPPTPDQSLPR</sequence>
<gene>
    <name evidence="1" type="ORF">IC235_11145</name>
</gene>
<proteinExistence type="predicted"/>
<comment type="caution">
    <text evidence="1">The sequence shown here is derived from an EMBL/GenBank/DDBJ whole genome shotgun (WGS) entry which is preliminary data.</text>
</comment>
<evidence type="ECO:0000313" key="2">
    <source>
        <dbReference type="Proteomes" id="UP000612233"/>
    </source>
</evidence>
<organism evidence="1 2">
    <name type="scientific">Hymenobacter montanus</name>
    <dbReference type="NCBI Taxonomy" id="2771359"/>
    <lineage>
        <taxon>Bacteria</taxon>
        <taxon>Pseudomonadati</taxon>
        <taxon>Bacteroidota</taxon>
        <taxon>Cytophagia</taxon>
        <taxon>Cytophagales</taxon>
        <taxon>Hymenobacteraceae</taxon>
        <taxon>Hymenobacter</taxon>
    </lineage>
</organism>
<dbReference type="EMBL" id="JACXAD010000011">
    <property type="protein sequence ID" value="MBD2768445.1"/>
    <property type="molecule type" value="Genomic_DNA"/>
</dbReference>
<protein>
    <submittedName>
        <fullName evidence="1">Uncharacterized protein</fullName>
    </submittedName>
</protein>
<dbReference type="RefSeq" id="WP_191005261.1">
    <property type="nucleotide sequence ID" value="NZ_JACXAD010000011.1"/>
</dbReference>
<dbReference type="AlphaFoldDB" id="A0A927GJI4"/>
<name>A0A927GJI4_9BACT</name>
<dbReference type="Proteomes" id="UP000612233">
    <property type="component" value="Unassembled WGS sequence"/>
</dbReference>
<accession>A0A927GJI4</accession>